<dbReference type="OrthoDB" id="3061096at2759"/>
<evidence type="ECO:0000313" key="1">
    <source>
        <dbReference type="EMBL" id="KAF7357158.1"/>
    </source>
</evidence>
<organism evidence="1 2">
    <name type="scientific">Mycena sanguinolenta</name>
    <dbReference type="NCBI Taxonomy" id="230812"/>
    <lineage>
        <taxon>Eukaryota</taxon>
        <taxon>Fungi</taxon>
        <taxon>Dikarya</taxon>
        <taxon>Basidiomycota</taxon>
        <taxon>Agaricomycotina</taxon>
        <taxon>Agaricomycetes</taxon>
        <taxon>Agaricomycetidae</taxon>
        <taxon>Agaricales</taxon>
        <taxon>Marasmiineae</taxon>
        <taxon>Mycenaceae</taxon>
        <taxon>Mycena</taxon>
    </lineage>
</organism>
<dbReference type="Proteomes" id="UP000623467">
    <property type="component" value="Unassembled WGS sequence"/>
</dbReference>
<comment type="caution">
    <text evidence="1">The sequence shown here is derived from an EMBL/GenBank/DDBJ whole genome shotgun (WGS) entry which is preliminary data.</text>
</comment>
<proteinExistence type="predicted"/>
<dbReference type="EMBL" id="JACAZH010000010">
    <property type="protein sequence ID" value="KAF7357158.1"/>
    <property type="molecule type" value="Genomic_DNA"/>
</dbReference>
<name>A0A8H6YCE8_9AGAR</name>
<sequence>MMVVMNWRERTYVVFDGAPETDFSAKNCMAFVPGHIVFATAVSEPPNDRVLVVYTLRSIVSRWRPVEDLVHNTDLPAYDLRIRPETIVPIIVERLEHNKRAFRESRGRGPYIRMMLHANPIRHHAHKLMVYASVTNRTLTDAFRQSFAAGERPAQGTVLFTYALNFANGGLSWTRISASSIVADVIYSPLSYAGYAILRRAASNEATTKIVDPRLTQRKWTGQTMREVMVVSKGPVSASISSNGVLLIMNQDGIKVSFYA</sequence>
<protein>
    <submittedName>
        <fullName evidence="1">Uncharacterized protein</fullName>
    </submittedName>
</protein>
<reference evidence="1" key="1">
    <citation type="submission" date="2020-05" db="EMBL/GenBank/DDBJ databases">
        <title>Mycena genomes resolve the evolution of fungal bioluminescence.</title>
        <authorList>
            <person name="Tsai I.J."/>
        </authorList>
    </citation>
    <scope>NUCLEOTIDE SEQUENCE</scope>
    <source>
        <strain evidence="1">160909Yilan</strain>
    </source>
</reference>
<keyword evidence="2" id="KW-1185">Reference proteome</keyword>
<evidence type="ECO:0000313" key="2">
    <source>
        <dbReference type="Proteomes" id="UP000623467"/>
    </source>
</evidence>
<gene>
    <name evidence="1" type="ORF">MSAN_01310400</name>
</gene>
<accession>A0A8H6YCE8</accession>
<dbReference type="AlphaFoldDB" id="A0A8H6YCE8"/>